<accession>A0ABW5G748</accession>
<evidence type="ECO:0000313" key="1">
    <source>
        <dbReference type="EMBL" id="MFD2457288.1"/>
    </source>
</evidence>
<keyword evidence="2" id="KW-1185">Reference proteome</keyword>
<dbReference type="RefSeq" id="WP_345388465.1">
    <property type="nucleotide sequence ID" value="NZ_BAABHG010000003.1"/>
</dbReference>
<comment type="caution">
    <text evidence="1">The sequence shown here is derived from an EMBL/GenBank/DDBJ whole genome shotgun (WGS) entry which is preliminary data.</text>
</comment>
<sequence length="57" mass="6071">MVDSLGDVGAALADTKPAGLARLYQRLNLELRYESKELAVYATTSPGVDSACVRRGT</sequence>
<protein>
    <submittedName>
        <fullName evidence="1">Uncharacterized protein</fullName>
    </submittedName>
</protein>
<proteinExistence type="predicted"/>
<dbReference type="Proteomes" id="UP001597419">
    <property type="component" value="Unassembled WGS sequence"/>
</dbReference>
<evidence type="ECO:0000313" key="2">
    <source>
        <dbReference type="Proteomes" id="UP001597419"/>
    </source>
</evidence>
<reference evidence="2" key="1">
    <citation type="journal article" date="2019" name="Int. J. Syst. Evol. Microbiol.">
        <title>The Global Catalogue of Microorganisms (GCM) 10K type strain sequencing project: providing services to taxonomists for standard genome sequencing and annotation.</title>
        <authorList>
            <consortium name="The Broad Institute Genomics Platform"/>
            <consortium name="The Broad Institute Genome Sequencing Center for Infectious Disease"/>
            <person name="Wu L."/>
            <person name="Ma J."/>
        </authorList>
    </citation>
    <scope>NUCLEOTIDE SEQUENCE [LARGE SCALE GENOMIC DNA]</scope>
    <source>
        <strain evidence="2">CGMCC 4.7643</strain>
    </source>
</reference>
<name>A0ABW5G748_9PSEU</name>
<gene>
    <name evidence="1" type="ORF">ACFSYJ_01695</name>
</gene>
<organism evidence="1 2">
    <name type="scientific">Amycolatopsis samaneae</name>
    <dbReference type="NCBI Taxonomy" id="664691"/>
    <lineage>
        <taxon>Bacteria</taxon>
        <taxon>Bacillati</taxon>
        <taxon>Actinomycetota</taxon>
        <taxon>Actinomycetes</taxon>
        <taxon>Pseudonocardiales</taxon>
        <taxon>Pseudonocardiaceae</taxon>
        <taxon>Amycolatopsis</taxon>
    </lineage>
</organism>
<dbReference type="EMBL" id="JBHUKU010000002">
    <property type="protein sequence ID" value="MFD2457288.1"/>
    <property type="molecule type" value="Genomic_DNA"/>
</dbReference>